<reference evidence="1 2" key="1">
    <citation type="journal article" date="2022" name="Hortic Res">
        <title>A haplotype resolved chromosomal level avocado genome allows analysis of novel avocado genes.</title>
        <authorList>
            <person name="Nath O."/>
            <person name="Fletcher S.J."/>
            <person name="Hayward A."/>
            <person name="Shaw L.M."/>
            <person name="Masouleh A.K."/>
            <person name="Furtado A."/>
            <person name="Henry R.J."/>
            <person name="Mitter N."/>
        </authorList>
    </citation>
    <scope>NUCLEOTIDE SEQUENCE [LARGE SCALE GENOMIC DNA]</scope>
    <source>
        <strain evidence="2">cv. Hass</strain>
    </source>
</reference>
<dbReference type="Proteomes" id="UP001234297">
    <property type="component" value="Chromosome 12"/>
</dbReference>
<gene>
    <name evidence="1" type="ORF">MRB53_036085</name>
</gene>
<evidence type="ECO:0000313" key="2">
    <source>
        <dbReference type="Proteomes" id="UP001234297"/>
    </source>
</evidence>
<sequence>MGIKAFRLIIFLMGLFFCSGTLVRISYDGSSLSSPADLLQFVKQNESPHIRISDGNYGVLRTVCGNNIDLDLYMSMKNIVAVSTSRALAVTWVQKEVSSIVHFNAFCGEDLSFRDCLISVTNRAIFILRNHDIPLRINVRNPQLFSLSDKVELGDKLMRVIRKQDHVRDRMLSLFVEKPLVIEVEQKELKHEKSLQPYRRELIGSKVESVNITRQLDVITPLTTVPVTNPTTTMPVVIPIVSTPPTTIVTNPSTTPTTSPISPGQSWCIASQTASQMALQVALDYACGYGGAECSAIKQGGSCYDPNTLRDHASYAYNDYYQKNPVATSCNFGGTAVLTNIDPSISTCQYASTSTSSSVLNTTNPTGAKVFGSEPSGPTNAASVSLNFTILYTFACLLMLMITVKHF</sequence>
<organism evidence="1 2">
    <name type="scientific">Persea americana</name>
    <name type="common">Avocado</name>
    <dbReference type="NCBI Taxonomy" id="3435"/>
    <lineage>
        <taxon>Eukaryota</taxon>
        <taxon>Viridiplantae</taxon>
        <taxon>Streptophyta</taxon>
        <taxon>Embryophyta</taxon>
        <taxon>Tracheophyta</taxon>
        <taxon>Spermatophyta</taxon>
        <taxon>Magnoliopsida</taxon>
        <taxon>Magnoliidae</taxon>
        <taxon>Laurales</taxon>
        <taxon>Lauraceae</taxon>
        <taxon>Persea</taxon>
    </lineage>
</organism>
<dbReference type="EMBL" id="CM056820">
    <property type="protein sequence ID" value="KAJ8616713.1"/>
    <property type="molecule type" value="Genomic_DNA"/>
</dbReference>
<name>A0ACC2K6P2_PERAE</name>
<proteinExistence type="predicted"/>
<evidence type="ECO:0000313" key="1">
    <source>
        <dbReference type="EMBL" id="KAJ8616713.1"/>
    </source>
</evidence>
<accession>A0ACC2K6P2</accession>
<keyword evidence="2" id="KW-1185">Reference proteome</keyword>
<protein>
    <submittedName>
        <fullName evidence="1">Uncharacterized protein</fullName>
    </submittedName>
</protein>
<comment type="caution">
    <text evidence="1">The sequence shown here is derived from an EMBL/GenBank/DDBJ whole genome shotgun (WGS) entry which is preliminary data.</text>
</comment>